<dbReference type="EMBL" id="NKXS01007561">
    <property type="protein sequence ID" value="PIM99505.1"/>
    <property type="molecule type" value="Genomic_DNA"/>
</dbReference>
<keyword evidence="6" id="KW-1185">Reference proteome</keyword>
<evidence type="ECO:0000256" key="2">
    <source>
        <dbReference type="ARBA" id="ARBA00022676"/>
    </source>
</evidence>
<organism evidence="5 6">
    <name type="scientific">Handroanthus impetiginosus</name>
    <dbReference type="NCBI Taxonomy" id="429701"/>
    <lineage>
        <taxon>Eukaryota</taxon>
        <taxon>Viridiplantae</taxon>
        <taxon>Streptophyta</taxon>
        <taxon>Embryophyta</taxon>
        <taxon>Tracheophyta</taxon>
        <taxon>Spermatophyta</taxon>
        <taxon>Magnoliopsida</taxon>
        <taxon>eudicotyledons</taxon>
        <taxon>Gunneridae</taxon>
        <taxon>Pentapetalae</taxon>
        <taxon>asterids</taxon>
        <taxon>lamiids</taxon>
        <taxon>Lamiales</taxon>
        <taxon>Bignoniaceae</taxon>
        <taxon>Crescentiina</taxon>
        <taxon>Tabebuia alliance</taxon>
        <taxon>Handroanthus</taxon>
    </lineage>
</organism>
<gene>
    <name evidence="5" type="ORF">CDL12_28000</name>
</gene>
<dbReference type="InterPro" id="IPR002213">
    <property type="entry name" value="UDP_glucos_trans"/>
</dbReference>
<dbReference type="PANTHER" id="PTHR48044">
    <property type="entry name" value="GLYCOSYLTRANSFERASE"/>
    <property type="match status" value="1"/>
</dbReference>
<dbReference type="OrthoDB" id="5835829at2759"/>
<protein>
    <submittedName>
        <fullName evidence="5">Uncharacterized protein</fullName>
    </submittedName>
</protein>
<proteinExistence type="inferred from homology"/>
<evidence type="ECO:0000313" key="6">
    <source>
        <dbReference type="Proteomes" id="UP000231279"/>
    </source>
</evidence>
<name>A0A2G9G2G0_9LAMI</name>
<dbReference type="FunFam" id="3.40.50.2000:FF:000060">
    <property type="entry name" value="Glycosyltransferase"/>
    <property type="match status" value="1"/>
</dbReference>
<dbReference type="AlphaFoldDB" id="A0A2G9G2G0"/>
<dbReference type="Pfam" id="PF00201">
    <property type="entry name" value="UDPGT"/>
    <property type="match status" value="1"/>
</dbReference>
<keyword evidence="4" id="KW-0175">Coiled coil</keyword>
<reference evidence="6" key="1">
    <citation type="journal article" date="2018" name="Gigascience">
        <title>Genome assembly of the Pink Ipe (Handroanthus impetiginosus, Bignoniaceae), a highly valued, ecologically keystone Neotropical timber forest tree.</title>
        <authorList>
            <person name="Silva-Junior O.B."/>
            <person name="Grattapaglia D."/>
            <person name="Novaes E."/>
            <person name="Collevatti R.G."/>
        </authorList>
    </citation>
    <scope>NUCLEOTIDE SEQUENCE [LARGE SCALE GENOMIC DNA]</scope>
    <source>
        <strain evidence="6">cv. UFG-1</strain>
    </source>
</reference>
<dbReference type="SUPFAM" id="SSF53756">
    <property type="entry name" value="UDP-Glycosyltransferase/glycogen phosphorylase"/>
    <property type="match status" value="1"/>
</dbReference>
<sequence>MVYISFGSEYFLSKEQIFEIAKAFELGGVNFIWVVRVPSDEKMIGIEDGFLIEFLERVNGKGLIVLRWAPQTKILAHLSVSGFVSHYGWSSIIEDVYFGIPIIAMPMKSEQSINAWLVVEAGVGVEVRREGDRLYMRERIAKAINMRAKKLSEKIKEKEEQEVNEAATELLKICTKKKQQV</sequence>
<keyword evidence="2" id="KW-0328">Glycosyltransferase</keyword>
<dbReference type="Proteomes" id="UP000231279">
    <property type="component" value="Unassembled WGS sequence"/>
</dbReference>
<dbReference type="GO" id="GO:0016138">
    <property type="term" value="P:glycoside biosynthetic process"/>
    <property type="evidence" value="ECO:0007669"/>
    <property type="project" value="UniProtKB-ARBA"/>
</dbReference>
<feature type="coiled-coil region" evidence="4">
    <location>
        <begin position="141"/>
        <end position="169"/>
    </location>
</feature>
<dbReference type="CDD" id="cd03784">
    <property type="entry name" value="GT1_Gtf-like"/>
    <property type="match status" value="1"/>
</dbReference>
<evidence type="ECO:0000313" key="5">
    <source>
        <dbReference type="EMBL" id="PIM99505.1"/>
    </source>
</evidence>
<dbReference type="PANTHER" id="PTHR48044:SF82">
    <property type="entry name" value="GLYCOSYLTRANSFERASE"/>
    <property type="match status" value="1"/>
</dbReference>
<evidence type="ECO:0000256" key="3">
    <source>
        <dbReference type="ARBA" id="ARBA00022679"/>
    </source>
</evidence>
<accession>A0A2G9G2G0</accession>
<keyword evidence="3" id="KW-0808">Transferase</keyword>
<dbReference type="Gene3D" id="3.40.50.2000">
    <property type="entry name" value="Glycogen Phosphorylase B"/>
    <property type="match status" value="1"/>
</dbReference>
<comment type="caution">
    <text evidence="5">The sequence shown here is derived from an EMBL/GenBank/DDBJ whole genome shotgun (WGS) entry which is preliminary data.</text>
</comment>
<dbReference type="GO" id="GO:0008194">
    <property type="term" value="F:UDP-glycosyltransferase activity"/>
    <property type="evidence" value="ECO:0007669"/>
    <property type="project" value="InterPro"/>
</dbReference>
<comment type="similarity">
    <text evidence="1">Belongs to the UDP-glycosyltransferase family.</text>
</comment>
<evidence type="ECO:0000256" key="4">
    <source>
        <dbReference type="SAM" id="Coils"/>
    </source>
</evidence>
<evidence type="ECO:0000256" key="1">
    <source>
        <dbReference type="ARBA" id="ARBA00009995"/>
    </source>
</evidence>